<dbReference type="EMBL" id="KI925467">
    <property type="protein sequence ID" value="ETW75029.1"/>
    <property type="molecule type" value="Genomic_DNA"/>
</dbReference>
<protein>
    <submittedName>
        <fullName evidence="2">Uncharacterized protein</fullName>
    </submittedName>
</protein>
<organism evidence="2 3">
    <name type="scientific">Heterobasidion irregulare (strain TC 32-1)</name>
    <dbReference type="NCBI Taxonomy" id="747525"/>
    <lineage>
        <taxon>Eukaryota</taxon>
        <taxon>Fungi</taxon>
        <taxon>Dikarya</taxon>
        <taxon>Basidiomycota</taxon>
        <taxon>Agaricomycotina</taxon>
        <taxon>Agaricomycetes</taxon>
        <taxon>Russulales</taxon>
        <taxon>Bondarzewiaceae</taxon>
        <taxon>Heterobasidion</taxon>
        <taxon>Heterobasidion annosum species complex</taxon>
    </lineage>
</organism>
<evidence type="ECO:0000313" key="2">
    <source>
        <dbReference type="EMBL" id="ETW75029.1"/>
    </source>
</evidence>
<dbReference type="HOGENOM" id="CLU_476539_0_0_1"/>
<gene>
    <name evidence="2" type="ORF">HETIRDRAFT_431176</name>
</gene>
<dbReference type="AlphaFoldDB" id="W4JNH1"/>
<dbReference type="InParanoid" id="W4JNH1"/>
<feature type="compositionally biased region" description="Pro residues" evidence="1">
    <location>
        <begin position="328"/>
        <end position="338"/>
    </location>
</feature>
<dbReference type="GeneID" id="20674518"/>
<accession>W4JNH1</accession>
<dbReference type="Proteomes" id="UP000030671">
    <property type="component" value="Unassembled WGS sequence"/>
</dbReference>
<sequence length="572" mass="64979">MFLLSSHNLVLIVAVVIVVVFNPTPLAMHSTTFIIPPLYLPLRRRLLSDIYPSDTYCAQNHSSVPRTTSHPTPYKSLEEILAARVPKSEGIALAHSDCLILMPFPNSNGGLWISSPNMEFVPELPTYEDSVPFSFFSDGMLGAFEHLKWPQVFDGREPHAIAIPGNPDLMLNIKIQEFPLLDAKEILPDFEDKDIPWLAVDSKDFDVALHLLQKDVGFLTSSMHARLHTAASEVIAWAITEADNLSYVAAPSWLEANIHDNTLEGFGDMLRRYSLTGQPTVQCAIAVLRADREGGDRSETQEEGQSQQTSMDDPGKRRRGARMANPVAPAPAVPPTIEPPKQAQRVQNWLQIRTWCMYQAYSCVDQAPVLMMASQWKIALEGNYFAVYYPKGAEILPESSVANIRRLPEAPTPQSTLGKRARSDTRADSNVKLNNVERHRLRRLMEQVDINIWFEVHGMFSPYRPDAQPLPTWQNRTVNFDRARKDENLWAELTWEISYVIMCIWNNEYKIWDQPGHDAQDWLIFPNWHRLGRIKTLLFLSGMCKKSEILFLELLSMSARLCRSKNMLKGSK</sequence>
<dbReference type="STRING" id="747525.W4JNH1"/>
<evidence type="ECO:0000256" key="1">
    <source>
        <dbReference type="SAM" id="MobiDB-lite"/>
    </source>
</evidence>
<proteinExistence type="predicted"/>
<keyword evidence="3" id="KW-1185">Reference proteome</keyword>
<dbReference type="RefSeq" id="XP_009553480.1">
    <property type="nucleotide sequence ID" value="XM_009555185.1"/>
</dbReference>
<name>W4JNH1_HETIT</name>
<feature type="region of interest" description="Disordered" evidence="1">
    <location>
        <begin position="292"/>
        <end position="340"/>
    </location>
</feature>
<evidence type="ECO:0000313" key="3">
    <source>
        <dbReference type="Proteomes" id="UP000030671"/>
    </source>
</evidence>
<dbReference type="OrthoDB" id="2804332at2759"/>
<reference evidence="2 3" key="1">
    <citation type="journal article" date="2012" name="New Phytol.">
        <title>Insight into trade-off between wood decay and parasitism from the genome of a fungal forest pathogen.</title>
        <authorList>
            <person name="Olson A."/>
            <person name="Aerts A."/>
            <person name="Asiegbu F."/>
            <person name="Belbahri L."/>
            <person name="Bouzid O."/>
            <person name="Broberg A."/>
            <person name="Canback B."/>
            <person name="Coutinho P.M."/>
            <person name="Cullen D."/>
            <person name="Dalman K."/>
            <person name="Deflorio G."/>
            <person name="van Diepen L.T."/>
            <person name="Dunand C."/>
            <person name="Duplessis S."/>
            <person name="Durling M."/>
            <person name="Gonthier P."/>
            <person name="Grimwood J."/>
            <person name="Fossdal C.G."/>
            <person name="Hansson D."/>
            <person name="Henrissat B."/>
            <person name="Hietala A."/>
            <person name="Himmelstrand K."/>
            <person name="Hoffmeister D."/>
            <person name="Hogberg N."/>
            <person name="James T.Y."/>
            <person name="Karlsson M."/>
            <person name="Kohler A."/>
            <person name="Kues U."/>
            <person name="Lee Y.H."/>
            <person name="Lin Y.C."/>
            <person name="Lind M."/>
            <person name="Lindquist E."/>
            <person name="Lombard V."/>
            <person name="Lucas S."/>
            <person name="Lunden K."/>
            <person name="Morin E."/>
            <person name="Murat C."/>
            <person name="Park J."/>
            <person name="Raffaello T."/>
            <person name="Rouze P."/>
            <person name="Salamov A."/>
            <person name="Schmutz J."/>
            <person name="Solheim H."/>
            <person name="Stahlberg J."/>
            <person name="Velez H."/>
            <person name="de Vries R.P."/>
            <person name="Wiebenga A."/>
            <person name="Woodward S."/>
            <person name="Yakovlev I."/>
            <person name="Garbelotto M."/>
            <person name="Martin F."/>
            <person name="Grigoriev I.V."/>
            <person name="Stenlid J."/>
        </authorList>
    </citation>
    <scope>NUCLEOTIDE SEQUENCE [LARGE SCALE GENOMIC DNA]</scope>
    <source>
        <strain evidence="2 3">TC 32-1</strain>
    </source>
</reference>
<dbReference type="KEGG" id="hir:HETIRDRAFT_431176"/>